<evidence type="ECO:0000313" key="16">
    <source>
        <dbReference type="Proteomes" id="UP000297245"/>
    </source>
</evidence>
<feature type="binding site" description="axial binding residue" evidence="14">
    <location>
        <position position="406"/>
    </location>
    <ligand>
        <name>heme</name>
        <dbReference type="ChEBI" id="CHEBI:30413"/>
    </ligand>
    <ligandPart>
        <name>Fe</name>
        <dbReference type="ChEBI" id="CHEBI:18248"/>
    </ligandPart>
</feature>
<dbReference type="PRINTS" id="PR00385">
    <property type="entry name" value="P450"/>
</dbReference>
<evidence type="ECO:0000256" key="4">
    <source>
        <dbReference type="ARBA" id="ARBA00010617"/>
    </source>
</evidence>
<feature type="non-terminal residue" evidence="15">
    <location>
        <position position="488"/>
    </location>
</feature>
<evidence type="ECO:0000256" key="1">
    <source>
        <dbReference type="ARBA" id="ARBA00001971"/>
    </source>
</evidence>
<dbReference type="PANTHER" id="PTHR46300">
    <property type="entry name" value="P450, PUTATIVE (EUROFUNG)-RELATED-RELATED"/>
    <property type="match status" value="1"/>
</dbReference>
<evidence type="ECO:0000256" key="7">
    <source>
        <dbReference type="ARBA" id="ARBA00022723"/>
    </source>
</evidence>
<keyword evidence="16" id="KW-1185">Reference proteome</keyword>
<dbReference type="GO" id="GO:0005506">
    <property type="term" value="F:iron ion binding"/>
    <property type="evidence" value="ECO:0007669"/>
    <property type="project" value="InterPro"/>
</dbReference>
<evidence type="ECO:0000256" key="2">
    <source>
        <dbReference type="ARBA" id="ARBA00004167"/>
    </source>
</evidence>
<organism evidence="15 16">
    <name type="scientific">Dendrothele bispora (strain CBS 962.96)</name>
    <dbReference type="NCBI Taxonomy" id="1314807"/>
    <lineage>
        <taxon>Eukaryota</taxon>
        <taxon>Fungi</taxon>
        <taxon>Dikarya</taxon>
        <taxon>Basidiomycota</taxon>
        <taxon>Agaricomycotina</taxon>
        <taxon>Agaricomycetes</taxon>
        <taxon>Agaricomycetidae</taxon>
        <taxon>Agaricales</taxon>
        <taxon>Agaricales incertae sedis</taxon>
        <taxon>Dendrothele</taxon>
    </lineage>
</organism>
<dbReference type="SUPFAM" id="SSF48264">
    <property type="entry name" value="Cytochrome P450"/>
    <property type="match status" value="1"/>
</dbReference>
<dbReference type="PRINTS" id="PR00463">
    <property type="entry name" value="EP450I"/>
</dbReference>
<keyword evidence="9" id="KW-0560">Oxidoreductase</keyword>
<evidence type="ECO:0000256" key="6">
    <source>
        <dbReference type="ARBA" id="ARBA00022692"/>
    </source>
</evidence>
<comment type="subcellular location">
    <subcellularLocation>
        <location evidence="2">Membrane</location>
        <topology evidence="2">Single-pass membrane protein</topology>
    </subcellularLocation>
</comment>
<evidence type="ECO:0000256" key="13">
    <source>
        <dbReference type="ARBA" id="ARBA00023180"/>
    </source>
</evidence>
<evidence type="ECO:0000256" key="14">
    <source>
        <dbReference type="PIRSR" id="PIRSR602401-1"/>
    </source>
</evidence>
<comment type="pathway">
    <text evidence="3">Secondary metabolite biosynthesis.</text>
</comment>
<accession>A0A4S8MEW3</accession>
<comment type="similarity">
    <text evidence="4">Belongs to the cytochrome P450 family.</text>
</comment>
<evidence type="ECO:0000256" key="3">
    <source>
        <dbReference type="ARBA" id="ARBA00005179"/>
    </source>
</evidence>
<evidence type="ECO:0000256" key="9">
    <source>
        <dbReference type="ARBA" id="ARBA00023002"/>
    </source>
</evidence>
<evidence type="ECO:0000256" key="11">
    <source>
        <dbReference type="ARBA" id="ARBA00023033"/>
    </source>
</evidence>
<dbReference type="PANTHER" id="PTHR46300:SF2">
    <property type="entry name" value="CYTOCHROME P450 MONOOXYGENASE ALNH-RELATED"/>
    <property type="match status" value="1"/>
</dbReference>
<dbReference type="GO" id="GO:0016020">
    <property type="term" value="C:membrane"/>
    <property type="evidence" value="ECO:0007669"/>
    <property type="project" value="UniProtKB-SubCell"/>
</dbReference>
<dbReference type="GO" id="GO:0020037">
    <property type="term" value="F:heme binding"/>
    <property type="evidence" value="ECO:0007669"/>
    <property type="project" value="InterPro"/>
</dbReference>
<dbReference type="AlphaFoldDB" id="A0A4S8MEW3"/>
<comment type="cofactor">
    <cofactor evidence="1 14">
        <name>heme</name>
        <dbReference type="ChEBI" id="CHEBI:30413"/>
    </cofactor>
</comment>
<dbReference type="Gene3D" id="1.10.630.10">
    <property type="entry name" value="Cytochrome P450"/>
    <property type="match status" value="1"/>
</dbReference>
<dbReference type="Proteomes" id="UP000297245">
    <property type="component" value="Unassembled WGS sequence"/>
</dbReference>
<evidence type="ECO:0000256" key="5">
    <source>
        <dbReference type="ARBA" id="ARBA00022617"/>
    </source>
</evidence>
<dbReference type="EMBL" id="ML179101">
    <property type="protein sequence ID" value="THV00614.1"/>
    <property type="molecule type" value="Genomic_DNA"/>
</dbReference>
<keyword evidence="13" id="KW-0325">Glycoprotein</keyword>
<evidence type="ECO:0000256" key="12">
    <source>
        <dbReference type="ARBA" id="ARBA00023136"/>
    </source>
</evidence>
<keyword evidence="5 14" id="KW-0349">Heme</keyword>
<keyword evidence="12" id="KW-0472">Membrane</keyword>
<gene>
    <name evidence="15" type="ORF">K435DRAFT_576950</name>
</gene>
<keyword evidence="6" id="KW-0812">Transmembrane</keyword>
<dbReference type="GO" id="GO:0004497">
    <property type="term" value="F:monooxygenase activity"/>
    <property type="evidence" value="ECO:0007669"/>
    <property type="project" value="UniProtKB-KW"/>
</dbReference>
<evidence type="ECO:0000256" key="10">
    <source>
        <dbReference type="ARBA" id="ARBA00023004"/>
    </source>
</evidence>
<dbReference type="InterPro" id="IPR036396">
    <property type="entry name" value="Cyt_P450_sf"/>
</dbReference>
<protein>
    <submittedName>
        <fullName evidence="15">Cytochrome P450</fullName>
    </submittedName>
</protein>
<sequence length="488" mass="55595">PPGPRGLPIIGNVLEFNPANAWRLYDDFKKRYGPIVYLNLLGQDIVIINAKKVANDLLVRRAVNYSDRPRMIESGEYLTRGMNMIVARYGELWHKMRRSSQSALSARTVNRYHPVQSDEMVIMTYGMMHDPDHWKEQILRAMSSVILSIVYDLPPSKSLNDPFATKVNQFVNRVSSASYPGNLVDLFPVLDYIPTWASKWKRKAEKDFAFYSALFGEKFEAIKGRVMNQEENRTSFCASVAENQEKMSISDIEAAWLTGTLYQAGHDTNYSTITWFIFAVLHYPQVLEKAQQELDRIVGKSRLPSFADFKSLPYIRAIVKETLRWRPVAPLGVAHSTLEDDFYEGYHIPKGTLCLANIWSMNHDTEVYGSDADAFRPERYLDDKTGELKDSSDEGHVSYGFGYRDCVGRHLANDSLFIAIAMISWSMKIEPKKDVNDGRDVVPPIDGVDTDGFIVRPPSFGVTLIPRFPEAETILRQARDDILDSESY</sequence>
<keyword evidence="7 14" id="KW-0479">Metal-binding</keyword>
<dbReference type="Pfam" id="PF00067">
    <property type="entry name" value="p450"/>
    <property type="match status" value="1"/>
</dbReference>
<reference evidence="15 16" key="1">
    <citation type="journal article" date="2019" name="Nat. Ecol. Evol.">
        <title>Megaphylogeny resolves global patterns of mushroom evolution.</title>
        <authorList>
            <person name="Varga T."/>
            <person name="Krizsan K."/>
            <person name="Foldi C."/>
            <person name="Dima B."/>
            <person name="Sanchez-Garcia M."/>
            <person name="Sanchez-Ramirez S."/>
            <person name="Szollosi G.J."/>
            <person name="Szarkandi J.G."/>
            <person name="Papp V."/>
            <person name="Albert L."/>
            <person name="Andreopoulos W."/>
            <person name="Angelini C."/>
            <person name="Antonin V."/>
            <person name="Barry K.W."/>
            <person name="Bougher N.L."/>
            <person name="Buchanan P."/>
            <person name="Buyck B."/>
            <person name="Bense V."/>
            <person name="Catcheside P."/>
            <person name="Chovatia M."/>
            <person name="Cooper J."/>
            <person name="Damon W."/>
            <person name="Desjardin D."/>
            <person name="Finy P."/>
            <person name="Geml J."/>
            <person name="Haridas S."/>
            <person name="Hughes K."/>
            <person name="Justo A."/>
            <person name="Karasinski D."/>
            <person name="Kautmanova I."/>
            <person name="Kiss B."/>
            <person name="Kocsube S."/>
            <person name="Kotiranta H."/>
            <person name="LaButti K.M."/>
            <person name="Lechner B.E."/>
            <person name="Liimatainen K."/>
            <person name="Lipzen A."/>
            <person name="Lukacs Z."/>
            <person name="Mihaltcheva S."/>
            <person name="Morgado L.N."/>
            <person name="Niskanen T."/>
            <person name="Noordeloos M.E."/>
            <person name="Ohm R.A."/>
            <person name="Ortiz-Santana B."/>
            <person name="Ovrebo C."/>
            <person name="Racz N."/>
            <person name="Riley R."/>
            <person name="Savchenko A."/>
            <person name="Shiryaev A."/>
            <person name="Soop K."/>
            <person name="Spirin V."/>
            <person name="Szebenyi C."/>
            <person name="Tomsovsky M."/>
            <person name="Tulloss R.E."/>
            <person name="Uehling J."/>
            <person name="Grigoriev I.V."/>
            <person name="Vagvolgyi C."/>
            <person name="Papp T."/>
            <person name="Martin F.M."/>
            <person name="Miettinen O."/>
            <person name="Hibbett D.S."/>
            <person name="Nagy L.G."/>
        </authorList>
    </citation>
    <scope>NUCLEOTIDE SEQUENCE [LARGE SCALE GENOMIC DNA]</scope>
    <source>
        <strain evidence="15 16">CBS 962.96</strain>
    </source>
</reference>
<evidence type="ECO:0000313" key="15">
    <source>
        <dbReference type="EMBL" id="THV00614.1"/>
    </source>
</evidence>
<dbReference type="OrthoDB" id="2789670at2759"/>
<keyword evidence="11" id="KW-0503">Monooxygenase</keyword>
<dbReference type="InterPro" id="IPR050364">
    <property type="entry name" value="Cytochrome_P450_fung"/>
</dbReference>
<dbReference type="InterPro" id="IPR002401">
    <property type="entry name" value="Cyt_P450_E_grp-I"/>
</dbReference>
<dbReference type="CDD" id="cd11065">
    <property type="entry name" value="CYP64-like"/>
    <property type="match status" value="1"/>
</dbReference>
<keyword evidence="8" id="KW-1133">Transmembrane helix</keyword>
<name>A0A4S8MEW3_DENBC</name>
<dbReference type="GO" id="GO:0016705">
    <property type="term" value="F:oxidoreductase activity, acting on paired donors, with incorporation or reduction of molecular oxygen"/>
    <property type="evidence" value="ECO:0007669"/>
    <property type="project" value="InterPro"/>
</dbReference>
<feature type="non-terminal residue" evidence="15">
    <location>
        <position position="1"/>
    </location>
</feature>
<keyword evidence="10 14" id="KW-0408">Iron</keyword>
<evidence type="ECO:0000256" key="8">
    <source>
        <dbReference type="ARBA" id="ARBA00022989"/>
    </source>
</evidence>
<dbReference type="InterPro" id="IPR001128">
    <property type="entry name" value="Cyt_P450"/>
</dbReference>
<proteinExistence type="inferred from homology"/>